<dbReference type="RefSeq" id="WP_116179161.1">
    <property type="nucleotide sequence ID" value="NZ_CP144375.1"/>
</dbReference>
<dbReference type="Pfam" id="PF02604">
    <property type="entry name" value="PhdYeFM_antitox"/>
    <property type="match status" value="1"/>
</dbReference>
<dbReference type="InterPro" id="IPR051416">
    <property type="entry name" value="phD-YefM_TA_antitoxins"/>
</dbReference>
<reference evidence="3 4" key="1">
    <citation type="submission" date="2018-08" db="EMBL/GenBank/DDBJ databases">
        <title>Genomic Encyclopedia of Archaeal and Bacterial Type Strains, Phase II (KMG-II): from individual species to whole genera.</title>
        <authorList>
            <person name="Goeker M."/>
        </authorList>
    </citation>
    <scope>NUCLEOTIDE SEQUENCE [LARGE SCALE GENOMIC DNA]</scope>
    <source>
        <strain evidence="3 4">DSM 45791</strain>
    </source>
</reference>
<dbReference type="InterPro" id="IPR006442">
    <property type="entry name" value="Antitoxin_Phd/YefM"/>
</dbReference>
<dbReference type="SUPFAM" id="SSF143120">
    <property type="entry name" value="YefM-like"/>
    <property type="match status" value="1"/>
</dbReference>
<comment type="similarity">
    <text evidence="1 2">Belongs to the phD/YefM antitoxin family.</text>
</comment>
<evidence type="ECO:0000256" key="2">
    <source>
        <dbReference type="RuleBase" id="RU362080"/>
    </source>
</evidence>
<comment type="caution">
    <text evidence="3">The sequence shown here is derived from an EMBL/GenBank/DDBJ whole genome shotgun (WGS) entry which is preliminary data.</text>
</comment>
<evidence type="ECO:0000313" key="3">
    <source>
        <dbReference type="EMBL" id="REH38230.1"/>
    </source>
</evidence>
<dbReference type="OrthoDB" id="557859at2"/>
<dbReference type="AlphaFoldDB" id="A0A3E0H6D9"/>
<evidence type="ECO:0000256" key="1">
    <source>
        <dbReference type="ARBA" id="ARBA00009981"/>
    </source>
</evidence>
<protein>
    <recommendedName>
        <fullName evidence="2">Antitoxin</fullName>
    </recommendedName>
</protein>
<name>A0A3E0H6D9_9PSEU</name>
<dbReference type="PANTHER" id="PTHR35377">
    <property type="entry name" value="ANTITOXIN VAPB49-RELATED-RELATED"/>
    <property type="match status" value="1"/>
</dbReference>
<dbReference type="Proteomes" id="UP000256269">
    <property type="component" value="Unassembled WGS sequence"/>
</dbReference>
<dbReference type="FunFam" id="3.40.1620.10:FF:000002">
    <property type="entry name" value="Antitoxin"/>
    <property type="match status" value="1"/>
</dbReference>
<dbReference type="InterPro" id="IPR036165">
    <property type="entry name" value="YefM-like_sf"/>
</dbReference>
<dbReference type="Gene3D" id="3.40.1620.10">
    <property type="entry name" value="YefM-like domain"/>
    <property type="match status" value="1"/>
</dbReference>
<accession>A0A3E0H6D9</accession>
<gene>
    <name evidence="3" type="ORF">BCF44_114255</name>
</gene>
<dbReference type="GO" id="GO:0097351">
    <property type="term" value="F:toxin sequestering activity"/>
    <property type="evidence" value="ECO:0007669"/>
    <property type="project" value="TreeGrafter"/>
</dbReference>
<dbReference type="PANTHER" id="PTHR35377:SF5">
    <property type="entry name" value="ANTITOXIN VAPB46"/>
    <property type="match status" value="1"/>
</dbReference>
<dbReference type="NCBIfam" id="TIGR01552">
    <property type="entry name" value="phd_fam"/>
    <property type="match status" value="1"/>
</dbReference>
<sequence>MDEVALRELRNHTSEVLHRVEAGEELTVTVSGRPVARLVPLPPRRPYLARAEIVANRADAGLLDDLRETTDDLDDPWDKAPDQ</sequence>
<proteinExistence type="inferred from homology"/>
<organism evidence="3 4">
    <name type="scientific">Kutzneria buriramensis</name>
    <dbReference type="NCBI Taxonomy" id="1045776"/>
    <lineage>
        <taxon>Bacteria</taxon>
        <taxon>Bacillati</taxon>
        <taxon>Actinomycetota</taxon>
        <taxon>Actinomycetes</taxon>
        <taxon>Pseudonocardiales</taxon>
        <taxon>Pseudonocardiaceae</taxon>
        <taxon>Kutzneria</taxon>
    </lineage>
</organism>
<comment type="function">
    <text evidence="2">Antitoxin component of a type II toxin-antitoxin (TA) system.</text>
</comment>
<evidence type="ECO:0000313" key="4">
    <source>
        <dbReference type="Proteomes" id="UP000256269"/>
    </source>
</evidence>
<dbReference type="EMBL" id="QUNO01000014">
    <property type="protein sequence ID" value="REH38230.1"/>
    <property type="molecule type" value="Genomic_DNA"/>
</dbReference>
<keyword evidence="4" id="KW-1185">Reference proteome</keyword>